<protein>
    <submittedName>
        <fullName evidence="1">Uncharacterized protein</fullName>
    </submittedName>
</protein>
<comment type="caution">
    <text evidence="1">The sequence shown here is derived from an EMBL/GenBank/DDBJ whole genome shotgun (WGS) entry which is preliminary data.</text>
</comment>
<sequence>MMDKKELEIMEMEMIAGGIETPHFGDPPCDPFIDPADDPYNVLYYEYLEGVVKNDGQERT</sequence>
<dbReference type="Proteomes" id="UP000772151">
    <property type="component" value="Unassembled WGS sequence"/>
</dbReference>
<proteinExistence type="predicted"/>
<accession>A0A927ZPE0</accession>
<name>A0A927ZPE0_SELRU</name>
<evidence type="ECO:0000313" key="1">
    <source>
        <dbReference type="EMBL" id="MBE6083954.1"/>
    </source>
</evidence>
<dbReference type="AlphaFoldDB" id="A0A927ZPE0"/>
<gene>
    <name evidence="1" type="ORF">E7203_00520</name>
</gene>
<dbReference type="EMBL" id="SVCA01000001">
    <property type="protein sequence ID" value="MBE6083954.1"/>
    <property type="molecule type" value="Genomic_DNA"/>
</dbReference>
<organism evidence="1 2">
    <name type="scientific">Selenomonas ruminantium</name>
    <dbReference type="NCBI Taxonomy" id="971"/>
    <lineage>
        <taxon>Bacteria</taxon>
        <taxon>Bacillati</taxon>
        <taxon>Bacillota</taxon>
        <taxon>Negativicutes</taxon>
        <taxon>Selenomonadales</taxon>
        <taxon>Selenomonadaceae</taxon>
        <taxon>Selenomonas</taxon>
    </lineage>
</organism>
<evidence type="ECO:0000313" key="2">
    <source>
        <dbReference type="Proteomes" id="UP000772151"/>
    </source>
</evidence>
<reference evidence="1" key="1">
    <citation type="submission" date="2019-04" db="EMBL/GenBank/DDBJ databases">
        <title>Evolution of Biomass-Degrading Anaerobic Consortia Revealed by Metagenomics.</title>
        <authorList>
            <person name="Peng X."/>
        </authorList>
    </citation>
    <scope>NUCLEOTIDE SEQUENCE</scope>
    <source>
        <strain evidence="1">SIG242</strain>
    </source>
</reference>
<dbReference type="RefSeq" id="WP_303667894.1">
    <property type="nucleotide sequence ID" value="NZ_SVCA01000001.1"/>
</dbReference>